<evidence type="ECO:0000313" key="1">
    <source>
        <dbReference type="EMBL" id="CEA16876.1"/>
    </source>
</evidence>
<dbReference type="KEGG" id="pbt:ING2E5B_2148"/>
<evidence type="ECO:0008006" key="3">
    <source>
        <dbReference type="Google" id="ProtNLM"/>
    </source>
</evidence>
<protein>
    <recommendedName>
        <fullName evidence="3">5-nitroimidazole antibiotic resistance protein</fullName>
    </recommendedName>
</protein>
<dbReference type="HOGENOM" id="CLU_067890_1_1_10"/>
<dbReference type="AlphaFoldDB" id="A0A098C373"/>
<dbReference type="InterPro" id="IPR012349">
    <property type="entry name" value="Split_barrel_FMN-bd"/>
</dbReference>
<dbReference type="Proteomes" id="UP000032417">
    <property type="component" value="Chromosome 1"/>
</dbReference>
<dbReference type="PANTHER" id="PTHR34071">
    <property type="entry name" value="5-NITROIMIDAZOLE ANTIBIOTICS RESISTANCE PROTEIN, NIMA-FAMILY-RELATED PROTEIN-RELATED"/>
    <property type="match status" value="1"/>
</dbReference>
<reference evidence="1 2" key="1">
    <citation type="submission" date="2014-08" db="EMBL/GenBank/DDBJ databases">
        <authorList>
            <person name="Wibberg D."/>
        </authorList>
    </citation>
    <scope>NUCLEOTIDE SEQUENCE [LARGE SCALE GENOMIC DNA]</scope>
    <source>
        <strain evidence="2">ING2-E5B</strain>
    </source>
</reference>
<organism evidence="1 2">
    <name type="scientific">Fermentimonas caenicola</name>
    <dbReference type="NCBI Taxonomy" id="1562970"/>
    <lineage>
        <taxon>Bacteria</taxon>
        <taxon>Pseudomonadati</taxon>
        <taxon>Bacteroidota</taxon>
        <taxon>Bacteroidia</taxon>
        <taxon>Bacteroidales</taxon>
        <taxon>Dysgonomonadaceae</taxon>
        <taxon>Fermentimonas</taxon>
    </lineage>
</organism>
<proteinExistence type="predicted"/>
<accession>A0A098C373</accession>
<dbReference type="EMBL" id="LN515532">
    <property type="protein sequence ID" value="CEA16876.1"/>
    <property type="molecule type" value="Genomic_DNA"/>
</dbReference>
<dbReference type="OrthoDB" id="9794935at2"/>
<name>A0A098C373_9BACT</name>
<dbReference type="STRING" id="1562970.ING2E5B_2148"/>
<sequence>MRTITLEEQEQIEGIIKKCKVCYVGMSDNEGIPYVLPMNFGFHENVIYLHSAQEGKSISILKNNPIVCVTFCTEPELVWQNEEVACSYRVRSESIICNGKVVFEEDYDEKVKALDIIMQQYSEREFKYSEPSVKNVKIWKVEIEDISAREYGVPGVKAIKYKDRVIF</sequence>
<gene>
    <name evidence="1" type="ORF">ING2E5B_2148</name>
</gene>
<dbReference type="Pfam" id="PF12900">
    <property type="entry name" value="Pyridox_ox_2"/>
    <property type="match status" value="1"/>
</dbReference>
<dbReference type="SUPFAM" id="SSF50475">
    <property type="entry name" value="FMN-binding split barrel"/>
    <property type="match status" value="1"/>
</dbReference>
<evidence type="ECO:0000313" key="2">
    <source>
        <dbReference type="Proteomes" id="UP000032417"/>
    </source>
</evidence>
<dbReference type="PANTHER" id="PTHR34071:SF2">
    <property type="entry name" value="FLAVIN-NUCLEOTIDE-BINDING PROTEIN"/>
    <property type="match status" value="1"/>
</dbReference>
<dbReference type="Gene3D" id="2.30.110.10">
    <property type="entry name" value="Electron Transport, Fmn-binding Protein, Chain A"/>
    <property type="match status" value="1"/>
</dbReference>
<dbReference type="InterPro" id="IPR024747">
    <property type="entry name" value="Pyridox_Oxase-rel"/>
</dbReference>
<keyword evidence="2" id="KW-1185">Reference proteome</keyword>